<dbReference type="EMBL" id="UZAF01020565">
    <property type="protein sequence ID" value="VDO70984.1"/>
    <property type="molecule type" value="Genomic_DNA"/>
</dbReference>
<sequence length="149" mass="17914">MEQSNENDCATEFRAEYRVEDVTKESESLPRLPKIIIKLPRRSIDKCCDSKKRKKRRKKESDGDWERSGCSKRRKGIRREKGSSGYKLRVVERSHEKEHESTAFEKDRIDVRMLSKKRRLMMQWQEGQEFQNRENGDSMHDIIFLTYKN</sequence>
<reference evidence="2 3" key="2">
    <citation type="submission" date="2018-11" db="EMBL/GenBank/DDBJ databases">
        <authorList>
            <consortium name="Pathogen Informatics"/>
        </authorList>
    </citation>
    <scope>NUCLEOTIDE SEQUENCE [LARGE SCALE GENOMIC DNA]</scope>
    <source>
        <strain evidence="2 3">MHpl1</strain>
    </source>
</reference>
<dbReference type="STRING" id="6290.A0A0N4X256"/>
<feature type="compositionally biased region" description="Basic and acidic residues" evidence="1">
    <location>
        <begin position="59"/>
        <end position="69"/>
    </location>
</feature>
<protein>
    <submittedName>
        <fullName evidence="2 4">Uncharacterized protein</fullName>
    </submittedName>
</protein>
<evidence type="ECO:0000313" key="4">
    <source>
        <dbReference type="WBParaSite" id="HPLM_0001843201-mRNA-1"/>
    </source>
</evidence>
<reference evidence="4" key="1">
    <citation type="submission" date="2017-02" db="UniProtKB">
        <authorList>
            <consortium name="WormBaseParasite"/>
        </authorList>
    </citation>
    <scope>IDENTIFICATION</scope>
</reference>
<name>A0A0N4X256_HAEPC</name>
<organism evidence="4">
    <name type="scientific">Haemonchus placei</name>
    <name type="common">Barber's pole worm</name>
    <dbReference type="NCBI Taxonomy" id="6290"/>
    <lineage>
        <taxon>Eukaryota</taxon>
        <taxon>Metazoa</taxon>
        <taxon>Ecdysozoa</taxon>
        <taxon>Nematoda</taxon>
        <taxon>Chromadorea</taxon>
        <taxon>Rhabditida</taxon>
        <taxon>Rhabditina</taxon>
        <taxon>Rhabditomorpha</taxon>
        <taxon>Strongyloidea</taxon>
        <taxon>Trichostrongylidae</taxon>
        <taxon>Haemonchus</taxon>
    </lineage>
</organism>
<gene>
    <name evidence="2" type="ORF">HPLM_LOCUS18424</name>
</gene>
<evidence type="ECO:0000313" key="3">
    <source>
        <dbReference type="Proteomes" id="UP000268014"/>
    </source>
</evidence>
<accession>A0A0N4X256</accession>
<dbReference type="WBParaSite" id="HPLM_0001843201-mRNA-1">
    <property type="protein sequence ID" value="HPLM_0001843201-mRNA-1"/>
    <property type="gene ID" value="HPLM_0001843201"/>
</dbReference>
<feature type="region of interest" description="Disordered" evidence="1">
    <location>
        <begin position="47"/>
        <end position="88"/>
    </location>
</feature>
<evidence type="ECO:0000256" key="1">
    <source>
        <dbReference type="SAM" id="MobiDB-lite"/>
    </source>
</evidence>
<keyword evidence="3" id="KW-1185">Reference proteome</keyword>
<dbReference type="Proteomes" id="UP000268014">
    <property type="component" value="Unassembled WGS sequence"/>
</dbReference>
<dbReference type="AlphaFoldDB" id="A0A0N4X256"/>
<evidence type="ECO:0000313" key="2">
    <source>
        <dbReference type="EMBL" id="VDO70984.1"/>
    </source>
</evidence>
<proteinExistence type="predicted"/>